<comment type="caution">
    <text evidence="1">The sequence shown here is derived from an EMBL/GenBank/DDBJ whole genome shotgun (WGS) entry which is preliminary data.</text>
</comment>
<evidence type="ECO:0000313" key="1">
    <source>
        <dbReference type="EMBL" id="EXF93033.1"/>
    </source>
</evidence>
<dbReference type="AlphaFoldDB" id="A0A010SPJ7"/>
<evidence type="ECO:0008006" key="3">
    <source>
        <dbReference type="Google" id="ProtNLM"/>
    </source>
</evidence>
<dbReference type="Proteomes" id="UP000022611">
    <property type="component" value="Unassembled WGS sequence"/>
</dbReference>
<dbReference type="EMBL" id="AFOY02000015">
    <property type="protein sequence ID" value="EXF93033.1"/>
    <property type="molecule type" value="Genomic_DNA"/>
</dbReference>
<proteinExistence type="predicted"/>
<reference evidence="1 2" key="1">
    <citation type="journal article" date="2011" name="J. Bacteriol.">
        <title>Draft genome sequence of the polycyclic aromatic hydrocarbon-degrading, genetically engineered bioluminescent bioreporter Pseudomonas fluorescens HK44.</title>
        <authorList>
            <person name="Chauhan A."/>
            <person name="Layton A.C."/>
            <person name="Williams D.E."/>
            <person name="Smartt A.E."/>
            <person name="Ripp S."/>
            <person name="Karpinets T.V."/>
            <person name="Brown S.D."/>
            <person name="Sayler G.S."/>
        </authorList>
    </citation>
    <scope>NUCLEOTIDE SEQUENCE [LARGE SCALE GENOMIC DNA]</scope>
    <source>
        <strain evidence="1 2">HK44</strain>
    </source>
</reference>
<evidence type="ECO:0000313" key="2">
    <source>
        <dbReference type="Proteomes" id="UP000022611"/>
    </source>
</evidence>
<dbReference type="PATRIC" id="fig|1042209.11.peg.3336"/>
<dbReference type="HOGENOM" id="CLU_047094_0_0_6"/>
<accession>A0A010SPJ7</accession>
<dbReference type="eggNOG" id="ENOG502Z8GP">
    <property type="taxonomic scope" value="Bacteria"/>
</dbReference>
<name>A0A010SPJ7_PSEFL</name>
<protein>
    <recommendedName>
        <fullName evidence="3">Glycosaminoglycan attachment site</fullName>
    </recommendedName>
</protein>
<sequence length="469" mass="53810">MKFQSITREKFEAYFYGRSPYVQDFTSESMWFSFQSDDVTLLAVMLLCRIDNDYNAVILGRDLNRKFRAVHVESSLPTPDALITALDGCIAKLVDAHVEGMFPQGDEAPSPFAIFASKVPPRKQNHYLKLLINDPVYFPARVVMEELAHWFEDPDGIFIRGLQGNEFNSRLFELYLHAAFYEQDFEIDHSYPQPDYLLMKRGMCIAVEAVTVAELEAPDGSYKNLDESALKSLISHIEHEMPFKFHRTLIKKVRHRPEPAKLAYWELEHTKGHPFVIAIHDYSRNMSMAMSAGALQKYLYGMEVMDGKVYPIERHEFEGRTIPSNFFGKEVNKHVAAVMLVTGATLPKFNRMGRVAGIRSPTSFAVVDGVRTDFNGNPYPFKAVVEHPAYSEAWHDGITIFHNPNAINPLDPELFPQVIHCFQSENGFTEYLPPNFMISSITQMIRFEESESEKMWAEMDLLIERHKGE</sequence>
<dbReference type="RefSeq" id="WP_019690742.1">
    <property type="nucleotide sequence ID" value="NZ_AFOY02000015.1"/>
</dbReference>
<organism evidence="1 2">
    <name type="scientific">Pseudomonas fluorescens HK44</name>
    <dbReference type="NCBI Taxonomy" id="1042209"/>
    <lineage>
        <taxon>Bacteria</taxon>
        <taxon>Pseudomonadati</taxon>
        <taxon>Pseudomonadota</taxon>
        <taxon>Gammaproteobacteria</taxon>
        <taxon>Pseudomonadales</taxon>
        <taxon>Pseudomonadaceae</taxon>
        <taxon>Pseudomonas</taxon>
    </lineage>
</organism>
<gene>
    <name evidence="1" type="ORF">HK44_004880</name>
</gene>